<accession>A0A833SX63</accession>
<feature type="region of interest" description="Disordered" evidence="1">
    <location>
        <begin position="110"/>
        <end position="142"/>
    </location>
</feature>
<proteinExistence type="predicted"/>
<comment type="caution">
    <text evidence="2">The sequence shown here is derived from an EMBL/GenBank/DDBJ whole genome shotgun (WGS) entry which is preliminary data.</text>
</comment>
<feature type="compositionally biased region" description="Basic and acidic residues" evidence="1">
    <location>
        <begin position="117"/>
        <end position="135"/>
    </location>
</feature>
<dbReference type="AlphaFoldDB" id="A0A833SX63"/>
<name>A0A833SX63_PHYIN</name>
<sequence length="142" mass="16268">MRKSNLLFYHSSAESAPGNTVDPLSNFVLTFNTSSRSRRRVYFDQKICQHWELGAPLLPYVRLTIVPPSEYRSKPARECDEDSNSLVRERWTSTEQFAIKDASVSTKSLTGAQAFQGEHHENERSVMRRVREEYAKAQPTAS</sequence>
<protein>
    <submittedName>
        <fullName evidence="2">Uncharacterized protein</fullName>
    </submittedName>
</protein>
<evidence type="ECO:0000313" key="3">
    <source>
        <dbReference type="Proteomes" id="UP000602510"/>
    </source>
</evidence>
<keyword evidence="3" id="KW-1185">Reference proteome</keyword>
<evidence type="ECO:0000313" key="2">
    <source>
        <dbReference type="EMBL" id="KAF4040948.1"/>
    </source>
</evidence>
<gene>
    <name evidence="2" type="ORF">GN244_ATG06992</name>
</gene>
<dbReference type="EMBL" id="WSZM01000135">
    <property type="protein sequence ID" value="KAF4040948.1"/>
    <property type="molecule type" value="Genomic_DNA"/>
</dbReference>
<evidence type="ECO:0000256" key="1">
    <source>
        <dbReference type="SAM" id="MobiDB-lite"/>
    </source>
</evidence>
<organism evidence="2 3">
    <name type="scientific">Phytophthora infestans</name>
    <name type="common">Potato late blight agent</name>
    <name type="synonym">Botrytis infestans</name>
    <dbReference type="NCBI Taxonomy" id="4787"/>
    <lineage>
        <taxon>Eukaryota</taxon>
        <taxon>Sar</taxon>
        <taxon>Stramenopiles</taxon>
        <taxon>Oomycota</taxon>
        <taxon>Peronosporomycetes</taxon>
        <taxon>Peronosporales</taxon>
        <taxon>Peronosporaceae</taxon>
        <taxon>Phytophthora</taxon>
    </lineage>
</organism>
<reference evidence="2" key="1">
    <citation type="submission" date="2020-04" db="EMBL/GenBank/DDBJ databases">
        <title>Hybrid Assembly of Korean Phytophthora infestans isolates.</title>
        <authorList>
            <person name="Prokchorchik M."/>
            <person name="Lee Y."/>
            <person name="Seo J."/>
            <person name="Cho J.-H."/>
            <person name="Park Y.-E."/>
            <person name="Jang D.-C."/>
            <person name="Im J.-S."/>
            <person name="Choi J.-G."/>
            <person name="Park H.-J."/>
            <person name="Lee G.-B."/>
            <person name="Lee Y.-G."/>
            <person name="Hong S.-Y."/>
            <person name="Cho K."/>
            <person name="Sohn K.H."/>
        </authorList>
    </citation>
    <scope>NUCLEOTIDE SEQUENCE</scope>
    <source>
        <strain evidence="2">KR_1_A1</strain>
    </source>
</reference>
<dbReference type="Proteomes" id="UP000602510">
    <property type="component" value="Unassembled WGS sequence"/>
</dbReference>